<evidence type="ECO:0000313" key="6">
    <source>
        <dbReference type="Proteomes" id="UP000396862"/>
    </source>
</evidence>
<keyword evidence="1" id="KW-0802">TPR repeat</keyword>
<keyword evidence="2" id="KW-0472">Membrane</keyword>
<dbReference type="Gene3D" id="1.25.40.10">
    <property type="entry name" value="Tetratricopeptide repeat domain"/>
    <property type="match status" value="1"/>
</dbReference>
<dbReference type="Proteomes" id="UP000396862">
    <property type="component" value="Unassembled WGS sequence"/>
</dbReference>
<reference evidence="4 5" key="1">
    <citation type="submission" date="2018-03" db="EMBL/GenBank/DDBJ databases">
        <title>Genomic Encyclopedia of Archaeal and Bacterial Type Strains, Phase II (KMG-II): from individual species to whole genera.</title>
        <authorList>
            <person name="Goeker M."/>
        </authorList>
    </citation>
    <scope>NUCLEOTIDE SEQUENCE [LARGE SCALE GENOMIC DNA]</scope>
    <source>
        <strain evidence="4 5">DSM 27267</strain>
    </source>
</reference>
<evidence type="ECO:0000256" key="2">
    <source>
        <dbReference type="SAM" id="Phobius"/>
    </source>
</evidence>
<sequence>MKENQQNRDSMRQKVLYIIGLLALVLVSGTTFAQKAEQDSIAKADTLYAQGHYPQAARVYSGILKRGYESADLYFNLGNAYYKSGKVTKAIINYERARLLAPNDDDIKYNLDLAQAHVVDNIQPLPEFFLTKWWHSIINTHSADEWGTQSMIAFFIFLIIFALFLFAQTVRRKKLAFWVSILALIWSGFTFSFASSQKSKLTHRNTAIITAPTVTVKGSPSETGTELFIIHEGLKVKLTDSLGTWKEIQLADGNKGWVQDSTMVRI</sequence>
<organism evidence="4 5">
    <name type="scientific">Prolixibacter denitrificans</name>
    <dbReference type="NCBI Taxonomy" id="1541063"/>
    <lineage>
        <taxon>Bacteria</taxon>
        <taxon>Pseudomonadati</taxon>
        <taxon>Bacteroidota</taxon>
        <taxon>Bacteroidia</taxon>
        <taxon>Marinilabiliales</taxon>
        <taxon>Prolixibacteraceae</taxon>
        <taxon>Prolixibacter</taxon>
    </lineage>
</organism>
<feature type="transmembrane region" description="Helical" evidence="2">
    <location>
        <begin position="146"/>
        <end position="166"/>
    </location>
</feature>
<proteinExistence type="predicted"/>
<evidence type="ECO:0000313" key="4">
    <source>
        <dbReference type="EMBL" id="PSK83837.1"/>
    </source>
</evidence>
<dbReference type="EMBL" id="PYGC01000003">
    <property type="protein sequence ID" value="PSK83837.1"/>
    <property type="molecule type" value="Genomic_DNA"/>
</dbReference>
<evidence type="ECO:0000256" key="1">
    <source>
        <dbReference type="PROSITE-ProRule" id="PRU00339"/>
    </source>
</evidence>
<dbReference type="PROSITE" id="PS50293">
    <property type="entry name" value="TPR_REGION"/>
    <property type="match status" value="1"/>
</dbReference>
<comment type="caution">
    <text evidence="4">The sequence shown here is derived from an EMBL/GenBank/DDBJ whole genome shotgun (WGS) entry which is preliminary data.</text>
</comment>
<name>A0A2P8CFS2_9BACT</name>
<evidence type="ECO:0000313" key="3">
    <source>
        <dbReference type="EMBL" id="GET23378.1"/>
    </source>
</evidence>
<keyword evidence="2" id="KW-1133">Transmembrane helix</keyword>
<dbReference type="Proteomes" id="UP000240621">
    <property type="component" value="Unassembled WGS sequence"/>
</dbReference>
<dbReference type="SMART" id="SM00028">
    <property type="entry name" value="TPR"/>
    <property type="match status" value="1"/>
</dbReference>
<dbReference type="PROSITE" id="PS50005">
    <property type="entry name" value="TPR"/>
    <property type="match status" value="1"/>
</dbReference>
<accession>A0A2P8CFS2</accession>
<feature type="transmembrane region" description="Helical" evidence="2">
    <location>
        <begin position="175"/>
        <end position="194"/>
    </location>
</feature>
<dbReference type="Gene3D" id="2.30.30.40">
    <property type="entry name" value="SH3 Domains"/>
    <property type="match status" value="1"/>
</dbReference>
<dbReference type="OrthoDB" id="9776208at2"/>
<dbReference type="EMBL" id="BLAU01000001">
    <property type="protein sequence ID" value="GET23378.1"/>
    <property type="molecule type" value="Genomic_DNA"/>
</dbReference>
<dbReference type="SUPFAM" id="SSF48452">
    <property type="entry name" value="TPR-like"/>
    <property type="match status" value="1"/>
</dbReference>
<dbReference type="AlphaFoldDB" id="A0A2P8CFS2"/>
<evidence type="ECO:0000313" key="5">
    <source>
        <dbReference type="Proteomes" id="UP000240621"/>
    </source>
</evidence>
<dbReference type="InterPro" id="IPR019734">
    <property type="entry name" value="TPR_rpt"/>
</dbReference>
<keyword evidence="6" id="KW-1185">Reference proteome</keyword>
<protein>
    <submittedName>
        <fullName evidence="4">Tetratricopeptide repeat protein</fullName>
    </submittedName>
</protein>
<keyword evidence="2" id="KW-0812">Transmembrane</keyword>
<dbReference type="Pfam" id="PF13432">
    <property type="entry name" value="TPR_16"/>
    <property type="match status" value="1"/>
</dbReference>
<feature type="repeat" description="TPR" evidence="1">
    <location>
        <begin position="71"/>
        <end position="104"/>
    </location>
</feature>
<reference evidence="3 6" key="2">
    <citation type="submission" date="2019-10" db="EMBL/GenBank/DDBJ databases">
        <title>Prolixibacter strains distinguished by the presence of nitrate reductase genes were adept at nitrate-dependent anaerobic corrosion of metallic iron and carbon steel.</title>
        <authorList>
            <person name="Iino T."/>
            <person name="Shono N."/>
            <person name="Ito K."/>
            <person name="Nakamura R."/>
            <person name="Sueoka K."/>
            <person name="Harayama S."/>
            <person name="Ohkuma M."/>
        </authorList>
    </citation>
    <scope>NUCLEOTIDE SEQUENCE [LARGE SCALE GENOMIC DNA]</scope>
    <source>
        <strain evidence="3 6">MIC1-1</strain>
    </source>
</reference>
<dbReference type="InterPro" id="IPR011990">
    <property type="entry name" value="TPR-like_helical_dom_sf"/>
</dbReference>
<gene>
    <name evidence="4" type="ORF">CLV93_103253</name>
    <name evidence="3" type="ORF">JCM18694_36240</name>
</gene>